<protein>
    <recommendedName>
        <fullName evidence="2">Disease resistance R13L4/SHOC-2-like LRR domain-containing protein</fullName>
    </recommendedName>
</protein>
<dbReference type="AlphaFoldDB" id="A0AAN7IVB6"/>
<reference evidence="3 4" key="1">
    <citation type="journal article" date="2023" name="G3 (Bethesda)">
        <title>A haplotype-resolved chromosome-scale genome for Quercus rubra L. provides insights into the genetics of adaptive traits for red oak species.</title>
        <authorList>
            <person name="Kapoor B."/>
            <person name="Jenkins J."/>
            <person name="Schmutz J."/>
            <person name="Zhebentyayeva T."/>
            <person name="Kuelheim C."/>
            <person name="Coggeshall M."/>
            <person name="Heim C."/>
            <person name="Lasky J.R."/>
            <person name="Leites L."/>
            <person name="Islam-Faridi N."/>
            <person name="Romero-Severson J."/>
            <person name="DeLeo V.L."/>
            <person name="Lucas S.M."/>
            <person name="Lazic D."/>
            <person name="Gailing O."/>
            <person name="Carlson J."/>
            <person name="Staton M."/>
        </authorList>
    </citation>
    <scope>NUCLEOTIDE SEQUENCE [LARGE SCALE GENOMIC DNA]</scope>
    <source>
        <strain evidence="3">Pseudo-F2</strain>
    </source>
</reference>
<organism evidence="3 4">
    <name type="scientific">Quercus rubra</name>
    <name type="common">Northern red oak</name>
    <name type="synonym">Quercus borealis</name>
    <dbReference type="NCBI Taxonomy" id="3512"/>
    <lineage>
        <taxon>Eukaryota</taxon>
        <taxon>Viridiplantae</taxon>
        <taxon>Streptophyta</taxon>
        <taxon>Embryophyta</taxon>
        <taxon>Tracheophyta</taxon>
        <taxon>Spermatophyta</taxon>
        <taxon>Magnoliopsida</taxon>
        <taxon>eudicotyledons</taxon>
        <taxon>Gunneridae</taxon>
        <taxon>Pentapetalae</taxon>
        <taxon>rosids</taxon>
        <taxon>fabids</taxon>
        <taxon>Fagales</taxon>
        <taxon>Fagaceae</taxon>
        <taxon>Quercus</taxon>
    </lineage>
</organism>
<dbReference type="InterPro" id="IPR032675">
    <property type="entry name" value="LRR_dom_sf"/>
</dbReference>
<accession>A0AAN7IVB6</accession>
<proteinExistence type="predicted"/>
<dbReference type="PANTHER" id="PTHR47186:SF54">
    <property type="entry name" value="DISEASE RESISTANCE RPP13-LIKE PROTEIN 4"/>
    <property type="match status" value="1"/>
</dbReference>
<evidence type="ECO:0000313" key="3">
    <source>
        <dbReference type="EMBL" id="KAK4587967.1"/>
    </source>
</evidence>
<evidence type="ECO:0000259" key="2">
    <source>
        <dbReference type="Pfam" id="PF23598"/>
    </source>
</evidence>
<dbReference type="Pfam" id="PF23598">
    <property type="entry name" value="LRR_14"/>
    <property type="match status" value="1"/>
</dbReference>
<dbReference type="Gene3D" id="3.80.10.10">
    <property type="entry name" value="Ribonuclease Inhibitor"/>
    <property type="match status" value="1"/>
</dbReference>
<keyword evidence="1" id="KW-0677">Repeat</keyword>
<name>A0AAN7IVB6_QUERU</name>
<comment type="caution">
    <text evidence="3">The sequence shown here is derived from an EMBL/GenBank/DDBJ whole genome shotgun (WGS) entry which is preliminary data.</text>
</comment>
<dbReference type="InterPro" id="IPR055414">
    <property type="entry name" value="LRR_R13L4/SHOC2-like"/>
</dbReference>
<dbReference type="EMBL" id="JAXUIC010000005">
    <property type="protein sequence ID" value="KAK4587967.1"/>
    <property type="molecule type" value="Genomic_DNA"/>
</dbReference>
<sequence>MGGEIFLKLVETGCIEAVNKKDRLVADTYKMNPFIRSSMIKFAKEARFFDFDEKGNPTADFSNCHRACLVLNDSSQKLLRTGSRSDGSPLDHEKLQTIFNVNEPYPDFFKLEWFSKLKNVKVLYLGRWKNSASHHIEVESGEFLKGLRSMKFLRFFSLQGISRITKLPDSVCKLSSLRILDLRACHNLELLPDGIGLLKQLTHLDISECYLLEYIPKGIALLSELLVLKGFVVGDRISADSCTLGELLKLSKLRKLSIYTNVEDFPTDVEVSTIRQVKKLQKLTIVWGGGVDRHAKQLTKSTFSEGQHPAGCCHLRECKRFTRKLLKAATFKQGLRPEIPEEFKELEKLDLQCYPKMTAPSWLIPDKLAKLKKLYIRGGELQNLGQFKKNDKWKVEILRLKFLSNLKMDWNEIRASFPDLFYLEKFNCPKLTLFPCDENGLWLKPLNDR</sequence>
<dbReference type="PANTHER" id="PTHR47186">
    <property type="entry name" value="LEUCINE-RICH REPEAT-CONTAINING PROTEIN 57"/>
    <property type="match status" value="1"/>
</dbReference>
<dbReference type="SUPFAM" id="SSF52058">
    <property type="entry name" value="L domain-like"/>
    <property type="match status" value="1"/>
</dbReference>
<evidence type="ECO:0000256" key="1">
    <source>
        <dbReference type="ARBA" id="ARBA00022737"/>
    </source>
</evidence>
<dbReference type="Proteomes" id="UP001324115">
    <property type="component" value="Unassembled WGS sequence"/>
</dbReference>
<evidence type="ECO:0000313" key="4">
    <source>
        <dbReference type="Proteomes" id="UP001324115"/>
    </source>
</evidence>
<keyword evidence="4" id="KW-1185">Reference proteome</keyword>
<feature type="domain" description="Disease resistance R13L4/SHOC-2-like LRR" evidence="2">
    <location>
        <begin position="114"/>
        <end position="291"/>
    </location>
</feature>
<gene>
    <name evidence="3" type="ORF">RGQ29_019100</name>
</gene>